<proteinExistence type="predicted"/>
<dbReference type="EMBL" id="CAJPVI010000080">
    <property type="protein sequence ID" value="CAG2160438.1"/>
    <property type="molecule type" value="Genomic_DNA"/>
</dbReference>
<dbReference type="Proteomes" id="UP000672657">
    <property type="component" value="Unassembled WGS sequence"/>
</dbReference>
<evidence type="ECO:0000313" key="1">
    <source>
        <dbReference type="EMBL" id="CAG2160438.1"/>
    </source>
</evidence>
<name>A0ABM8TUY7_9BURK</name>
<organism evidence="1 2">
    <name type="scientific">Cupriavidus numazuensis</name>
    <dbReference type="NCBI Taxonomy" id="221992"/>
    <lineage>
        <taxon>Bacteria</taxon>
        <taxon>Pseudomonadati</taxon>
        <taxon>Pseudomonadota</taxon>
        <taxon>Betaproteobacteria</taxon>
        <taxon>Burkholderiales</taxon>
        <taxon>Burkholderiaceae</taxon>
        <taxon>Cupriavidus</taxon>
    </lineage>
</organism>
<reference evidence="1 2" key="1">
    <citation type="submission" date="2021-03" db="EMBL/GenBank/DDBJ databases">
        <authorList>
            <person name="Peeters C."/>
        </authorList>
    </citation>
    <scope>NUCLEOTIDE SEQUENCE [LARGE SCALE GENOMIC DNA]</scope>
    <source>
        <strain evidence="1 2">LMG 26411</strain>
    </source>
</reference>
<accession>A0ABM8TUY7</accession>
<comment type="caution">
    <text evidence="1">The sequence shown here is derived from an EMBL/GenBank/DDBJ whole genome shotgun (WGS) entry which is preliminary data.</text>
</comment>
<keyword evidence="2" id="KW-1185">Reference proteome</keyword>
<protein>
    <submittedName>
        <fullName evidence="1">Uncharacterized protein</fullName>
    </submittedName>
</protein>
<gene>
    <name evidence="1" type="ORF">LMG26411_07488</name>
</gene>
<sequence>MGMSTLSFADELATHLAPDDAAEYLLSRSLYRLHRDTGENDAQGASC</sequence>
<evidence type="ECO:0000313" key="2">
    <source>
        <dbReference type="Proteomes" id="UP000672657"/>
    </source>
</evidence>